<keyword evidence="1" id="KW-0560">Oxidoreductase</keyword>
<evidence type="ECO:0000256" key="2">
    <source>
        <dbReference type="SAM" id="Phobius"/>
    </source>
</evidence>
<evidence type="ECO:0000313" key="3">
    <source>
        <dbReference type="EMBL" id="CAD7597442.1"/>
    </source>
</evidence>
<evidence type="ECO:0000256" key="1">
    <source>
        <dbReference type="ARBA" id="ARBA00023002"/>
    </source>
</evidence>
<organism evidence="3">
    <name type="scientific">Timema genevievae</name>
    <name type="common">Walking stick</name>
    <dbReference type="NCBI Taxonomy" id="629358"/>
    <lineage>
        <taxon>Eukaryota</taxon>
        <taxon>Metazoa</taxon>
        <taxon>Ecdysozoa</taxon>
        <taxon>Arthropoda</taxon>
        <taxon>Hexapoda</taxon>
        <taxon>Insecta</taxon>
        <taxon>Pterygota</taxon>
        <taxon>Neoptera</taxon>
        <taxon>Polyneoptera</taxon>
        <taxon>Phasmatodea</taxon>
        <taxon>Timematodea</taxon>
        <taxon>Timematoidea</taxon>
        <taxon>Timematidae</taxon>
        <taxon>Timema</taxon>
    </lineage>
</organism>
<dbReference type="PANTHER" id="PTHR43313:SF36">
    <property type="entry name" value="D-BETA-HYDROXYBUTYRATE DEHYDROGENASE, MITOCHONDRIAL"/>
    <property type="match status" value="1"/>
</dbReference>
<dbReference type="InterPro" id="IPR036291">
    <property type="entry name" value="NAD(P)-bd_dom_sf"/>
</dbReference>
<dbReference type="PANTHER" id="PTHR43313">
    <property type="entry name" value="SHORT-CHAIN DEHYDROGENASE/REDUCTASE FAMILY 9C"/>
    <property type="match status" value="1"/>
</dbReference>
<dbReference type="AlphaFoldDB" id="A0A7R9PNA3"/>
<dbReference type="Gene3D" id="3.40.50.720">
    <property type="entry name" value="NAD(P)-binding Rossmann-like Domain"/>
    <property type="match status" value="1"/>
</dbReference>
<dbReference type="InterPro" id="IPR020904">
    <property type="entry name" value="Sc_DH/Rdtase_CS"/>
</dbReference>
<dbReference type="InterPro" id="IPR002347">
    <property type="entry name" value="SDR_fam"/>
</dbReference>
<sequence>MRATCWSTVRVSSVLRKGSCLVSLEGLYFPLRLWETQHNLFSRDTVVSLLVRGATRQFTGSSVITSERSNTTVHSPCDVTSARDMRYSVPLWAASTLVVFATLVLLSYVTTLVLYVGTAAIAGFLSDQLIKLAVNLAPRRLLPGLRERAVFITGCSSGFGLQLAKRLDALGVIVYAGLRKPHSTGALELKATCSKNLHIVVIDVTKDEDVKNAVKYVNKTIGDKGRTSSISQIRQQDRAATKVGHRHLVKYINKSIRDNVFWAVVNNAGVSAIGDVELTPFSAFSHLMDTNALGCVRVTKAFLPLLRESKGRVVCVGSISGLFAFPGLTHYAMSKHALTAFADGLRRELRKWSVGVHVVDPHMYQTAMTNEMNSIKKLKENWETCSEKTLTDYGPDFFKKYTENARYIARLSRGSLAVPLDDIMDAILGETPQKGLYFVFLSWTLVVVSPGLVPGLQGIVWYPMARKRGSSLVQGESTQLPNPSARHKDVEPIDATLCTISETAVNRNNPMGFGLRRPPGGRSVHNASHRYLPGLRAKLEMFLLKWAPIDVQDMALELFINKALPVAGS</sequence>
<dbReference type="GO" id="GO:0016491">
    <property type="term" value="F:oxidoreductase activity"/>
    <property type="evidence" value="ECO:0007669"/>
    <property type="project" value="UniProtKB-KW"/>
</dbReference>
<dbReference type="SUPFAM" id="SSF51735">
    <property type="entry name" value="NAD(P)-binding Rossmann-fold domains"/>
    <property type="match status" value="1"/>
</dbReference>
<keyword evidence="2" id="KW-1133">Transmembrane helix</keyword>
<dbReference type="GO" id="GO:0008202">
    <property type="term" value="P:steroid metabolic process"/>
    <property type="evidence" value="ECO:0007669"/>
    <property type="project" value="TreeGrafter"/>
</dbReference>
<dbReference type="Pfam" id="PF00106">
    <property type="entry name" value="adh_short"/>
    <property type="match status" value="2"/>
</dbReference>
<accession>A0A7R9PNA3</accession>
<keyword evidence="2" id="KW-0812">Transmembrane</keyword>
<feature type="transmembrane region" description="Helical" evidence="2">
    <location>
        <begin position="89"/>
        <end position="106"/>
    </location>
</feature>
<dbReference type="EMBL" id="OE841837">
    <property type="protein sequence ID" value="CAD7597442.1"/>
    <property type="molecule type" value="Genomic_DNA"/>
</dbReference>
<reference evidence="3" key="1">
    <citation type="submission" date="2020-11" db="EMBL/GenBank/DDBJ databases">
        <authorList>
            <person name="Tran Van P."/>
        </authorList>
    </citation>
    <scope>NUCLEOTIDE SEQUENCE</scope>
</reference>
<gene>
    <name evidence="3" type="ORF">TGEB3V08_LOCUS6763</name>
</gene>
<dbReference type="PROSITE" id="PS00061">
    <property type="entry name" value="ADH_SHORT"/>
    <property type="match status" value="1"/>
</dbReference>
<name>A0A7R9PNA3_TIMGE</name>
<protein>
    <submittedName>
        <fullName evidence="3">Uncharacterized protein</fullName>
    </submittedName>
</protein>
<keyword evidence="2" id="KW-0472">Membrane</keyword>
<proteinExistence type="predicted"/>
<dbReference type="PRINTS" id="PR00081">
    <property type="entry name" value="GDHRDH"/>
</dbReference>